<keyword evidence="6" id="KW-0347">Helicase</keyword>
<dbReference type="InterPro" id="IPR036101">
    <property type="entry name" value="CarD-like/TRCF_RID_sf"/>
</dbReference>
<dbReference type="GO" id="GO:0005737">
    <property type="term" value="C:cytoplasm"/>
    <property type="evidence" value="ECO:0007669"/>
    <property type="project" value="UniProtKB-SubCell"/>
</dbReference>
<dbReference type="InterPro" id="IPR004576">
    <property type="entry name" value="Mfd"/>
</dbReference>
<dbReference type="SMART" id="SM01058">
    <property type="entry name" value="CarD_TRCF"/>
    <property type="match status" value="1"/>
</dbReference>
<evidence type="ECO:0000313" key="16">
    <source>
        <dbReference type="EMBL" id="NOT34720.1"/>
    </source>
</evidence>
<dbReference type="GO" id="GO:0006355">
    <property type="term" value="P:regulation of DNA-templated transcription"/>
    <property type="evidence" value="ECO:0007669"/>
    <property type="project" value="UniProtKB-UniRule"/>
</dbReference>
<gene>
    <name evidence="13 16" type="primary">mfd</name>
    <name evidence="16" type="ORF">HOP12_11195</name>
</gene>
<dbReference type="Proteomes" id="UP000580839">
    <property type="component" value="Unassembled WGS sequence"/>
</dbReference>
<comment type="similarity">
    <text evidence="10 13">In the N-terminal section; belongs to the UvrB family.</text>
</comment>
<dbReference type="PROSITE" id="PS51192">
    <property type="entry name" value="HELICASE_ATP_BIND_1"/>
    <property type="match status" value="1"/>
</dbReference>
<evidence type="ECO:0000313" key="17">
    <source>
        <dbReference type="Proteomes" id="UP000580839"/>
    </source>
</evidence>
<keyword evidence="8 13" id="KW-0238">DNA-binding</keyword>
<dbReference type="Gene3D" id="3.40.50.300">
    <property type="entry name" value="P-loop containing nucleotide triphosphate hydrolases"/>
    <property type="match status" value="2"/>
</dbReference>
<evidence type="ECO:0000256" key="8">
    <source>
        <dbReference type="ARBA" id="ARBA00023125"/>
    </source>
</evidence>
<evidence type="ECO:0000259" key="14">
    <source>
        <dbReference type="PROSITE" id="PS51192"/>
    </source>
</evidence>
<dbReference type="PANTHER" id="PTHR47964">
    <property type="entry name" value="ATP-DEPENDENT DNA HELICASE HOMOLOG RECG, CHLOROPLASTIC"/>
    <property type="match status" value="1"/>
</dbReference>
<dbReference type="Pfam" id="PF00271">
    <property type="entry name" value="Helicase_C"/>
    <property type="match status" value="1"/>
</dbReference>
<dbReference type="InterPro" id="IPR014001">
    <property type="entry name" value="Helicase_ATP-bd"/>
</dbReference>
<protein>
    <recommendedName>
        <fullName evidence="12 13">Transcription-repair-coupling factor</fullName>
        <shortName evidence="13">TRCF</shortName>
        <ecNumber evidence="13">3.6.4.-</ecNumber>
    </recommendedName>
</protein>
<dbReference type="HAMAP" id="MF_00969">
    <property type="entry name" value="TRCF"/>
    <property type="match status" value="1"/>
</dbReference>
<dbReference type="GO" id="GO:0000716">
    <property type="term" value="P:transcription-coupled nucleotide-excision repair, DNA damage recognition"/>
    <property type="evidence" value="ECO:0007669"/>
    <property type="project" value="UniProtKB-UniRule"/>
</dbReference>
<dbReference type="SMART" id="SM00982">
    <property type="entry name" value="TRCF"/>
    <property type="match status" value="1"/>
</dbReference>
<dbReference type="InterPro" id="IPR027417">
    <property type="entry name" value="P-loop_NTPase"/>
</dbReference>
<dbReference type="InterPro" id="IPR003711">
    <property type="entry name" value="CarD-like/TRCF_RID"/>
</dbReference>
<sequence>MPETYLRDPLADSLRERVATLPEAETLLAAARGASPRLGVRGLTGSARALLVAWLQRALDRTVLYLVPHGEAFEEARDDLEYFAGPQALLPFPEPDALPYDSQIAHPGITAQRLESLARLARGEKGVLLATARGLTQKVPAPGRLASALVHLRVGADVDPHQLIERLVALGYERLPEVESVGQFARRGGILDVYPVGLADPLRIEFDDRTIASLRRFDSGTQRSLEQLTDATLLPREEALDPSATHDDGTPLLSALLEHLPADAIVITDDPGKLRARLYELEELIAHGFEEAKRDFPTLAPPRERFLAASALDEVLGSRAGLDWMGAIVESGEAARHPHLLFIDSRPAEPMQRSIERLQSHLAELGATGMRAVILCDNTGQRDRLVELLGETGATLGVGIASAGFTLPGARLAVLTDHEIFSRYRRRRRRLKKTGGLSMSELSALKVGDFVVHEDHGVGTYRGLRRLTLNGQETDCIEISYASSDKLFVPVQQLALVSRYAAEEGARPVLHRLGSTTWQKTKARARKAIQDMAEGLLKAYAARASLPGHAFGPDSVWQREMEAAFPYEETPDQLRAIEEVKADMEAPRPMDRLICGDVGYGKTEVAMRAAFKAVQEGYQVAVLVPTTILAEQHGVTFHERFADYPVKVEVLSRFRTAKEQKDALARLVRGEVDIIIGTHRLLSKDVLFKRLGLVVIDEEHRFGVAQKEKLRQITRTCDVLAMTATPIPRTLNLSLAGARDMSVIETPPRDRLPVHTEIVEWDDELVTDAVLREVDRGGQVFFVHNRVETIQNVSLRLQKLLPQVRVSAAHGQMVEHALERVMMEFLERRVDVLVSTMIIESGIDMPSVNTLIVDRADTLGLAQLYQLRGRVGRSSLRAHAYFLVPSRRVLTEEAEKRLRVIEEFDELGVGFKIALKDMEIRGAGNLLGPEQHGFILGLGFDLYVKLLEEAVAELKGEAAEVKPEPRLLTDWSAYLPDDYVPDEHEKLALYRRLADARDLATVDDITLEMMDRFGQLPPPSVALVELRRLRVLGGASGVENLRVFQDVVEMILRRPLRPDEIRAVVGSLTFQIEFVTGREFGLRVRGEGLTLLNRSRELLQALEACTTVSPTPTPTPVPVSGKG</sequence>
<keyword evidence="4 13" id="KW-0227">DNA damage</keyword>
<dbReference type="InterPro" id="IPR001650">
    <property type="entry name" value="Helicase_C-like"/>
</dbReference>
<keyword evidence="2 13" id="KW-0963">Cytoplasm</keyword>
<dbReference type="PROSITE" id="PS51194">
    <property type="entry name" value="HELICASE_CTER"/>
    <property type="match status" value="1"/>
</dbReference>
<dbReference type="SUPFAM" id="SSF141259">
    <property type="entry name" value="CarD-like"/>
    <property type="match status" value="1"/>
</dbReference>
<keyword evidence="3 13" id="KW-0547">Nucleotide-binding</keyword>
<evidence type="ECO:0000256" key="7">
    <source>
        <dbReference type="ARBA" id="ARBA00022840"/>
    </source>
</evidence>
<dbReference type="InterPro" id="IPR011545">
    <property type="entry name" value="DEAD/DEAH_box_helicase_dom"/>
</dbReference>
<evidence type="ECO:0000256" key="11">
    <source>
        <dbReference type="ARBA" id="ARBA00061399"/>
    </source>
</evidence>
<reference evidence="16 17" key="1">
    <citation type="submission" date="2020-04" db="EMBL/GenBank/DDBJ databases">
        <title>Metagenomic profiling of ammonia- and methane-oxidizing microorganisms in a Dutch drinking water treatment plant.</title>
        <authorList>
            <person name="Poghosyan L."/>
            <person name="Leucker S."/>
        </authorList>
    </citation>
    <scope>NUCLEOTIDE SEQUENCE [LARGE SCALE GENOMIC DNA]</scope>
    <source>
        <strain evidence="16">S-RSF-IL-03</strain>
    </source>
</reference>
<comment type="similarity">
    <text evidence="11 13">In the C-terminal section; belongs to the helicase family. RecG subfamily.</text>
</comment>
<accession>A0A849STK9</accession>
<dbReference type="InterPro" id="IPR037235">
    <property type="entry name" value="TRCF-like_C_D7"/>
</dbReference>
<dbReference type="InterPro" id="IPR005118">
    <property type="entry name" value="TRCF_C"/>
</dbReference>
<evidence type="ECO:0000259" key="15">
    <source>
        <dbReference type="PROSITE" id="PS51194"/>
    </source>
</evidence>
<dbReference type="FunFam" id="3.40.50.300:FF:000546">
    <property type="entry name" value="Transcription-repair-coupling factor"/>
    <property type="match status" value="1"/>
</dbReference>
<dbReference type="Pfam" id="PF02559">
    <property type="entry name" value="CarD_TRCF_RID"/>
    <property type="match status" value="1"/>
</dbReference>
<keyword evidence="7 13" id="KW-0067">ATP-binding</keyword>
<proteinExistence type="inferred from homology"/>
<dbReference type="Gene3D" id="3.30.2060.10">
    <property type="entry name" value="Penicillin-binding protein 1b domain"/>
    <property type="match status" value="1"/>
</dbReference>
<organism evidence="16 17">
    <name type="scientific">Eiseniibacteriota bacterium</name>
    <dbReference type="NCBI Taxonomy" id="2212470"/>
    <lineage>
        <taxon>Bacteria</taxon>
        <taxon>Candidatus Eiseniibacteriota</taxon>
    </lineage>
</organism>
<evidence type="ECO:0000256" key="1">
    <source>
        <dbReference type="ARBA" id="ARBA00004496"/>
    </source>
</evidence>
<dbReference type="InterPro" id="IPR047112">
    <property type="entry name" value="RecG/Mfd"/>
</dbReference>
<dbReference type="NCBIfam" id="TIGR00580">
    <property type="entry name" value="mfd"/>
    <property type="match status" value="1"/>
</dbReference>
<comment type="caution">
    <text evidence="16">The sequence shown here is derived from an EMBL/GenBank/DDBJ whole genome shotgun (WGS) entry which is preliminary data.</text>
</comment>
<dbReference type="Gene3D" id="3.40.50.11180">
    <property type="match status" value="1"/>
</dbReference>
<dbReference type="SMART" id="SM00487">
    <property type="entry name" value="DEXDc"/>
    <property type="match status" value="1"/>
</dbReference>
<dbReference type="Gene3D" id="3.90.1150.50">
    <property type="entry name" value="Transcription-repair-coupling factor, D7 domain"/>
    <property type="match status" value="1"/>
</dbReference>
<dbReference type="EC" id="3.6.4.-" evidence="13"/>
<feature type="domain" description="Helicase ATP-binding" evidence="14">
    <location>
        <begin position="583"/>
        <end position="744"/>
    </location>
</feature>
<dbReference type="InterPro" id="IPR041471">
    <property type="entry name" value="UvrB_inter"/>
</dbReference>
<dbReference type="PANTHER" id="PTHR47964:SF1">
    <property type="entry name" value="ATP-DEPENDENT DNA HELICASE HOMOLOG RECG, CHLOROPLASTIC"/>
    <property type="match status" value="1"/>
</dbReference>
<feature type="domain" description="Helicase C-terminal" evidence="15">
    <location>
        <begin position="766"/>
        <end position="919"/>
    </location>
</feature>
<keyword evidence="9 13" id="KW-0234">DNA repair</keyword>
<evidence type="ECO:0000256" key="4">
    <source>
        <dbReference type="ARBA" id="ARBA00022763"/>
    </source>
</evidence>
<evidence type="ECO:0000256" key="13">
    <source>
        <dbReference type="HAMAP-Rule" id="MF_00969"/>
    </source>
</evidence>
<evidence type="ECO:0000256" key="12">
    <source>
        <dbReference type="ARBA" id="ARBA00070128"/>
    </source>
</evidence>
<dbReference type="GO" id="GO:0005524">
    <property type="term" value="F:ATP binding"/>
    <property type="evidence" value="ECO:0007669"/>
    <property type="project" value="UniProtKB-UniRule"/>
</dbReference>
<evidence type="ECO:0000256" key="9">
    <source>
        <dbReference type="ARBA" id="ARBA00023204"/>
    </source>
</evidence>
<dbReference type="SUPFAM" id="SSF143517">
    <property type="entry name" value="TRCF domain-like"/>
    <property type="match status" value="1"/>
</dbReference>
<dbReference type="Pfam" id="PF03461">
    <property type="entry name" value="TRCF"/>
    <property type="match status" value="1"/>
</dbReference>
<keyword evidence="5 13" id="KW-0378">Hydrolase</keyword>
<dbReference type="Pfam" id="PF00270">
    <property type="entry name" value="DEAD"/>
    <property type="match status" value="1"/>
</dbReference>
<dbReference type="AlphaFoldDB" id="A0A849STK9"/>
<evidence type="ECO:0000256" key="6">
    <source>
        <dbReference type="ARBA" id="ARBA00022806"/>
    </source>
</evidence>
<evidence type="ECO:0000256" key="10">
    <source>
        <dbReference type="ARBA" id="ARBA00061104"/>
    </source>
</evidence>
<dbReference type="GO" id="GO:0016787">
    <property type="term" value="F:hydrolase activity"/>
    <property type="evidence" value="ECO:0007669"/>
    <property type="project" value="UniProtKB-KW"/>
</dbReference>
<evidence type="ECO:0000256" key="3">
    <source>
        <dbReference type="ARBA" id="ARBA00022741"/>
    </source>
</evidence>
<name>A0A849STK9_UNCEI</name>
<comment type="function">
    <text evidence="13">Couples transcription and DNA repair by recognizing RNA polymerase (RNAP) stalled at DNA lesions. Mediates ATP-dependent release of RNAP and its truncated transcript from the DNA, and recruitment of nucleotide excision repair machinery to the damaged site.</text>
</comment>
<dbReference type="SUPFAM" id="SSF52540">
    <property type="entry name" value="P-loop containing nucleoside triphosphate hydrolases"/>
    <property type="match status" value="4"/>
</dbReference>
<evidence type="ECO:0000256" key="2">
    <source>
        <dbReference type="ARBA" id="ARBA00022490"/>
    </source>
</evidence>
<dbReference type="Pfam" id="PF17757">
    <property type="entry name" value="UvrB_inter"/>
    <property type="match status" value="1"/>
</dbReference>
<dbReference type="Gene3D" id="2.40.10.170">
    <property type="match status" value="1"/>
</dbReference>
<dbReference type="SMART" id="SM00490">
    <property type="entry name" value="HELICc"/>
    <property type="match status" value="1"/>
</dbReference>
<comment type="subcellular location">
    <subcellularLocation>
        <location evidence="1 13">Cytoplasm</location>
    </subcellularLocation>
</comment>
<dbReference type="CDD" id="cd17991">
    <property type="entry name" value="DEXHc_TRCF"/>
    <property type="match status" value="1"/>
</dbReference>
<dbReference type="GO" id="GO:0003678">
    <property type="term" value="F:DNA helicase activity"/>
    <property type="evidence" value="ECO:0007669"/>
    <property type="project" value="TreeGrafter"/>
</dbReference>
<dbReference type="GO" id="GO:0003684">
    <property type="term" value="F:damaged DNA binding"/>
    <property type="evidence" value="ECO:0007669"/>
    <property type="project" value="InterPro"/>
</dbReference>
<evidence type="ECO:0000256" key="5">
    <source>
        <dbReference type="ARBA" id="ARBA00022801"/>
    </source>
</evidence>
<dbReference type="EMBL" id="JABFRW010000143">
    <property type="protein sequence ID" value="NOT34720.1"/>
    <property type="molecule type" value="Genomic_DNA"/>
</dbReference>